<organism evidence="2 3">
    <name type="scientific">Mycena belliarum</name>
    <dbReference type="NCBI Taxonomy" id="1033014"/>
    <lineage>
        <taxon>Eukaryota</taxon>
        <taxon>Fungi</taxon>
        <taxon>Dikarya</taxon>
        <taxon>Basidiomycota</taxon>
        <taxon>Agaricomycotina</taxon>
        <taxon>Agaricomycetes</taxon>
        <taxon>Agaricomycetidae</taxon>
        <taxon>Agaricales</taxon>
        <taxon>Marasmiineae</taxon>
        <taxon>Mycenaceae</taxon>
        <taxon>Mycena</taxon>
    </lineage>
</organism>
<keyword evidence="3" id="KW-1185">Reference proteome</keyword>
<comment type="caution">
    <text evidence="2">The sequence shown here is derived from an EMBL/GenBank/DDBJ whole genome shotgun (WGS) entry which is preliminary data.</text>
</comment>
<evidence type="ECO:0000313" key="2">
    <source>
        <dbReference type="EMBL" id="KAJ7062422.1"/>
    </source>
</evidence>
<protein>
    <submittedName>
        <fullName evidence="2">Uncharacterized protein</fullName>
    </submittedName>
</protein>
<feature type="region of interest" description="Disordered" evidence="1">
    <location>
        <begin position="21"/>
        <end position="40"/>
    </location>
</feature>
<proteinExistence type="predicted"/>
<dbReference type="Proteomes" id="UP001222325">
    <property type="component" value="Unassembled WGS sequence"/>
</dbReference>
<dbReference type="EMBL" id="JARJCN010000233">
    <property type="protein sequence ID" value="KAJ7062422.1"/>
    <property type="molecule type" value="Genomic_DNA"/>
</dbReference>
<gene>
    <name evidence="2" type="ORF">B0H15DRAFT_873246</name>
</gene>
<sequence>MCAAGPAFVQHASRGTSAHACVPIADHHPQPKRTSRRTRDRVGLARTLSHLPAAAALIAFVRLGRLPPLRMSQVVRARPSASRARTLLVRARLYGTLDAAFERVVHCKRCRRAPPAPTAARLYPSFAARPFTRLRAAILITAPHPSAAPLAPPSPASLNYRAQDSAAFPPAVADVCVRARVLSA</sequence>
<name>A0AAD6TLW2_9AGAR</name>
<feature type="compositionally biased region" description="Basic residues" evidence="1">
    <location>
        <begin position="30"/>
        <end position="39"/>
    </location>
</feature>
<reference evidence="2" key="1">
    <citation type="submission" date="2023-03" db="EMBL/GenBank/DDBJ databases">
        <title>Massive genome expansion in bonnet fungi (Mycena s.s.) driven by repeated elements and novel gene families across ecological guilds.</title>
        <authorList>
            <consortium name="Lawrence Berkeley National Laboratory"/>
            <person name="Harder C.B."/>
            <person name="Miyauchi S."/>
            <person name="Viragh M."/>
            <person name="Kuo A."/>
            <person name="Thoen E."/>
            <person name="Andreopoulos B."/>
            <person name="Lu D."/>
            <person name="Skrede I."/>
            <person name="Drula E."/>
            <person name="Henrissat B."/>
            <person name="Morin E."/>
            <person name="Kohler A."/>
            <person name="Barry K."/>
            <person name="LaButti K."/>
            <person name="Morin E."/>
            <person name="Salamov A."/>
            <person name="Lipzen A."/>
            <person name="Mereny Z."/>
            <person name="Hegedus B."/>
            <person name="Baldrian P."/>
            <person name="Stursova M."/>
            <person name="Weitz H."/>
            <person name="Taylor A."/>
            <person name="Grigoriev I.V."/>
            <person name="Nagy L.G."/>
            <person name="Martin F."/>
            <person name="Kauserud H."/>
        </authorList>
    </citation>
    <scope>NUCLEOTIDE SEQUENCE</scope>
    <source>
        <strain evidence="2">CBHHK173m</strain>
    </source>
</reference>
<evidence type="ECO:0000256" key="1">
    <source>
        <dbReference type="SAM" id="MobiDB-lite"/>
    </source>
</evidence>
<accession>A0AAD6TLW2</accession>
<evidence type="ECO:0000313" key="3">
    <source>
        <dbReference type="Proteomes" id="UP001222325"/>
    </source>
</evidence>
<dbReference type="AlphaFoldDB" id="A0AAD6TLW2"/>